<dbReference type="GO" id="GO:0005886">
    <property type="term" value="C:plasma membrane"/>
    <property type="evidence" value="ECO:0007669"/>
    <property type="project" value="TreeGrafter"/>
</dbReference>
<comment type="caution">
    <text evidence="3">The sequence shown here is derived from an EMBL/GenBank/DDBJ whole genome shotgun (WGS) entry which is preliminary data.</text>
</comment>
<dbReference type="PANTHER" id="PTHR37290:SF1">
    <property type="entry name" value="INNER MEMBRANE PROTEIN YIAA"/>
    <property type="match status" value="1"/>
</dbReference>
<name>A0A1E3H213_9HYPH</name>
<dbReference type="GO" id="GO:0006974">
    <property type="term" value="P:DNA damage response"/>
    <property type="evidence" value="ECO:0007669"/>
    <property type="project" value="TreeGrafter"/>
</dbReference>
<dbReference type="InterPro" id="IPR038972">
    <property type="entry name" value="YiaA-like"/>
</dbReference>
<evidence type="ECO:0000313" key="3">
    <source>
        <dbReference type="EMBL" id="ODN69836.1"/>
    </source>
</evidence>
<dbReference type="OrthoDB" id="163792at2"/>
<evidence type="ECO:0000259" key="2">
    <source>
        <dbReference type="Pfam" id="PF05360"/>
    </source>
</evidence>
<dbReference type="InterPro" id="IPR008024">
    <property type="entry name" value="YiaAB"/>
</dbReference>
<keyword evidence="1" id="KW-0472">Membrane</keyword>
<feature type="transmembrane region" description="Helical" evidence="1">
    <location>
        <begin position="40"/>
        <end position="60"/>
    </location>
</feature>
<organism evidence="3 4">
    <name type="scientific">Methylobrevis pamukkalensis</name>
    <dbReference type="NCBI Taxonomy" id="1439726"/>
    <lineage>
        <taxon>Bacteria</taxon>
        <taxon>Pseudomonadati</taxon>
        <taxon>Pseudomonadota</taxon>
        <taxon>Alphaproteobacteria</taxon>
        <taxon>Hyphomicrobiales</taxon>
        <taxon>Pleomorphomonadaceae</taxon>
        <taxon>Methylobrevis</taxon>
    </lineage>
</organism>
<keyword evidence="4" id="KW-1185">Reference proteome</keyword>
<dbReference type="PANTHER" id="PTHR37290">
    <property type="entry name" value="INNER MEMBRANE PROTEIN YIAA-RELATED"/>
    <property type="match status" value="1"/>
</dbReference>
<protein>
    <submittedName>
        <fullName evidence="3">YiaA/B two helix domain protein</fullName>
    </submittedName>
</protein>
<reference evidence="3 4" key="1">
    <citation type="submission" date="2016-07" db="EMBL/GenBank/DDBJ databases">
        <title>Draft Genome Sequence of Methylobrevis pamukkalensis PK2.</title>
        <authorList>
            <person name="Vasilenko O.V."/>
            <person name="Doronina N.V."/>
            <person name="Shmareva M.N."/>
            <person name="Tarlachkov S.V."/>
            <person name="Mustakhimov I."/>
            <person name="Trotsenko Y.A."/>
        </authorList>
    </citation>
    <scope>NUCLEOTIDE SEQUENCE [LARGE SCALE GENOMIC DNA]</scope>
    <source>
        <strain evidence="3 4">PK2</strain>
    </source>
</reference>
<evidence type="ECO:0000313" key="4">
    <source>
        <dbReference type="Proteomes" id="UP000094622"/>
    </source>
</evidence>
<feature type="transmembrane region" description="Helical" evidence="1">
    <location>
        <begin position="12"/>
        <end position="34"/>
    </location>
</feature>
<dbReference type="EMBL" id="MCRJ01000071">
    <property type="protein sequence ID" value="ODN69836.1"/>
    <property type="molecule type" value="Genomic_DNA"/>
</dbReference>
<dbReference type="AlphaFoldDB" id="A0A1E3H213"/>
<dbReference type="Proteomes" id="UP000094622">
    <property type="component" value="Unassembled WGS sequence"/>
</dbReference>
<dbReference type="RefSeq" id="WP_069307321.1">
    <property type="nucleotide sequence ID" value="NZ_MCRJ01000071.1"/>
</dbReference>
<dbReference type="PROSITE" id="PS51257">
    <property type="entry name" value="PROKAR_LIPOPROTEIN"/>
    <property type="match status" value="1"/>
</dbReference>
<proteinExistence type="predicted"/>
<accession>A0A1E3H213</accession>
<evidence type="ECO:0000256" key="1">
    <source>
        <dbReference type="SAM" id="Phobius"/>
    </source>
</evidence>
<gene>
    <name evidence="3" type="ORF">A6302_02823</name>
</gene>
<keyword evidence="1" id="KW-0812">Transmembrane</keyword>
<keyword evidence="1" id="KW-1133">Transmembrane helix</keyword>
<sequence>MTTAAYKPKDSGAWKTFTMFSFAVACAMMAGGIWFMEASFAAKGFYAMAAIMLVHTSITITKTLRDAEESSRVINRIEDAETERLLMDIHRKTGV</sequence>
<feature type="domain" description="YiaAB two helix" evidence="2">
    <location>
        <begin position="14"/>
        <end position="66"/>
    </location>
</feature>
<dbReference type="Pfam" id="PF05360">
    <property type="entry name" value="YiaAB"/>
    <property type="match status" value="1"/>
</dbReference>
<dbReference type="PATRIC" id="fig|1439726.3.peg.2977"/>